<dbReference type="GO" id="GO:0003677">
    <property type="term" value="F:DNA binding"/>
    <property type="evidence" value="ECO:0007669"/>
    <property type="project" value="UniProtKB-KW"/>
</dbReference>
<evidence type="ECO:0000256" key="6">
    <source>
        <dbReference type="ARBA" id="ARBA00022747"/>
    </source>
</evidence>
<keyword evidence="7" id="KW-0238">DNA-binding</keyword>
<evidence type="ECO:0000256" key="1">
    <source>
        <dbReference type="ARBA" id="ARBA00010203"/>
    </source>
</evidence>
<dbReference type="EMBL" id="LAZR01002834">
    <property type="protein sequence ID" value="KKN25050.1"/>
    <property type="molecule type" value="Genomic_DNA"/>
</dbReference>
<evidence type="ECO:0000256" key="4">
    <source>
        <dbReference type="ARBA" id="ARBA00022679"/>
    </source>
</evidence>
<name>A0A0F9NZW5_9ZZZZ</name>
<gene>
    <name evidence="10" type="ORF">LCGC14_0888830</name>
</gene>
<evidence type="ECO:0000256" key="8">
    <source>
        <dbReference type="ARBA" id="ARBA00049120"/>
    </source>
</evidence>
<dbReference type="SUPFAM" id="SSF53335">
    <property type="entry name" value="S-adenosyl-L-methionine-dependent methyltransferases"/>
    <property type="match status" value="2"/>
</dbReference>
<accession>A0A0F9NZW5</accession>
<dbReference type="Gene3D" id="3.40.50.150">
    <property type="entry name" value="Vaccinia Virus protein VP39"/>
    <property type="match status" value="2"/>
</dbReference>
<dbReference type="GO" id="GO:0009307">
    <property type="term" value="P:DNA restriction-modification system"/>
    <property type="evidence" value="ECO:0007669"/>
    <property type="project" value="UniProtKB-KW"/>
</dbReference>
<proteinExistence type="inferred from homology"/>
<dbReference type="GO" id="GO:0008170">
    <property type="term" value="F:N-methyltransferase activity"/>
    <property type="evidence" value="ECO:0007669"/>
    <property type="project" value="InterPro"/>
</dbReference>
<evidence type="ECO:0000256" key="7">
    <source>
        <dbReference type="ARBA" id="ARBA00023125"/>
    </source>
</evidence>
<sequence>MQIRFKRDTIFRKGFFTPESFAHPAKMDAQLLIWLVEKYTKEGDTILDPMFGSGTLMLACTLGRNVIGVELEQKFIDMAKANWEIVKMKPQLGSPMGWCEIRQGDARDLEGVLADTIITSPPYLDLIDYIQEDLISINFLFKKSKIDLIRAKSIGNRFKNDSLTEKLYWTRINLLLKEVVRILKPNHHFILIINNYKNMKNLYERFILTNNFSIERILKREVVNIKKRNNSEFVYFLKTNI</sequence>
<dbReference type="InterPro" id="IPR002941">
    <property type="entry name" value="DNA_methylase_N4/N6"/>
</dbReference>
<dbReference type="PROSITE" id="PS00093">
    <property type="entry name" value="N4_MTASE"/>
    <property type="match status" value="1"/>
</dbReference>
<dbReference type="CDD" id="cd02440">
    <property type="entry name" value="AdoMet_MTases"/>
    <property type="match status" value="1"/>
</dbReference>
<dbReference type="AlphaFoldDB" id="A0A0F9NZW5"/>
<dbReference type="PRINTS" id="PR00506">
    <property type="entry name" value="D21N6MTFRASE"/>
</dbReference>
<evidence type="ECO:0000313" key="10">
    <source>
        <dbReference type="EMBL" id="KKN25050.1"/>
    </source>
</evidence>
<dbReference type="InterPro" id="IPR029063">
    <property type="entry name" value="SAM-dependent_MTases_sf"/>
</dbReference>
<dbReference type="GO" id="GO:0015667">
    <property type="term" value="F:site-specific DNA-methyltransferase (cytosine-N4-specific) activity"/>
    <property type="evidence" value="ECO:0007669"/>
    <property type="project" value="UniProtKB-EC"/>
</dbReference>
<comment type="similarity">
    <text evidence="1">Belongs to the N(4)/N(6)-methyltransferase family. N(4) subfamily.</text>
</comment>
<reference evidence="10" key="1">
    <citation type="journal article" date="2015" name="Nature">
        <title>Complex archaea that bridge the gap between prokaryotes and eukaryotes.</title>
        <authorList>
            <person name="Spang A."/>
            <person name="Saw J.H."/>
            <person name="Jorgensen S.L."/>
            <person name="Zaremba-Niedzwiedzka K."/>
            <person name="Martijn J."/>
            <person name="Lind A.E."/>
            <person name="van Eijk R."/>
            <person name="Schleper C."/>
            <person name="Guy L."/>
            <person name="Ettema T.J."/>
        </authorList>
    </citation>
    <scope>NUCLEOTIDE SEQUENCE</scope>
</reference>
<evidence type="ECO:0000259" key="9">
    <source>
        <dbReference type="Pfam" id="PF01555"/>
    </source>
</evidence>
<keyword evidence="4" id="KW-0808">Transferase</keyword>
<protein>
    <recommendedName>
        <fullName evidence="2">site-specific DNA-methyltransferase (cytosine-N(4)-specific)</fullName>
        <ecNumber evidence="2">2.1.1.113</ecNumber>
    </recommendedName>
</protein>
<keyword evidence="5" id="KW-0949">S-adenosyl-L-methionine</keyword>
<comment type="catalytic activity">
    <reaction evidence="8">
        <text>a 2'-deoxycytidine in DNA + S-adenosyl-L-methionine = an N(4)-methyl-2'-deoxycytidine in DNA + S-adenosyl-L-homocysteine + H(+)</text>
        <dbReference type="Rhea" id="RHEA:16857"/>
        <dbReference type="Rhea" id="RHEA-COMP:11369"/>
        <dbReference type="Rhea" id="RHEA-COMP:13674"/>
        <dbReference type="ChEBI" id="CHEBI:15378"/>
        <dbReference type="ChEBI" id="CHEBI:57856"/>
        <dbReference type="ChEBI" id="CHEBI:59789"/>
        <dbReference type="ChEBI" id="CHEBI:85452"/>
        <dbReference type="ChEBI" id="CHEBI:137933"/>
        <dbReference type="EC" id="2.1.1.113"/>
    </reaction>
</comment>
<evidence type="ECO:0000256" key="5">
    <source>
        <dbReference type="ARBA" id="ARBA00022691"/>
    </source>
</evidence>
<feature type="domain" description="DNA methylase N-4/N-6" evidence="9">
    <location>
        <begin position="21"/>
        <end position="80"/>
    </location>
</feature>
<dbReference type="InterPro" id="IPR017985">
    <property type="entry name" value="MeTrfase_CN4_CS"/>
</dbReference>
<keyword evidence="3" id="KW-0489">Methyltransferase</keyword>
<dbReference type="GO" id="GO:0032259">
    <property type="term" value="P:methylation"/>
    <property type="evidence" value="ECO:0007669"/>
    <property type="project" value="UniProtKB-KW"/>
</dbReference>
<evidence type="ECO:0000256" key="3">
    <source>
        <dbReference type="ARBA" id="ARBA00022603"/>
    </source>
</evidence>
<dbReference type="Pfam" id="PF01555">
    <property type="entry name" value="N6_N4_Mtase"/>
    <property type="match status" value="1"/>
</dbReference>
<comment type="caution">
    <text evidence="10">The sequence shown here is derived from an EMBL/GenBank/DDBJ whole genome shotgun (WGS) entry which is preliminary data.</text>
</comment>
<evidence type="ECO:0000256" key="2">
    <source>
        <dbReference type="ARBA" id="ARBA00012185"/>
    </source>
</evidence>
<dbReference type="EC" id="2.1.1.113" evidence="2"/>
<organism evidence="10">
    <name type="scientific">marine sediment metagenome</name>
    <dbReference type="NCBI Taxonomy" id="412755"/>
    <lineage>
        <taxon>unclassified sequences</taxon>
        <taxon>metagenomes</taxon>
        <taxon>ecological metagenomes</taxon>
    </lineage>
</organism>
<keyword evidence="6" id="KW-0680">Restriction system</keyword>
<dbReference type="InterPro" id="IPR002295">
    <property type="entry name" value="N4/N6-MTase_EcoPI_Mod-like"/>
</dbReference>